<dbReference type="InterPro" id="IPR032710">
    <property type="entry name" value="NTF2-like_dom_sf"/>
</dbReference>
<reference evidence="1 2" key="1">
    <citation type="submission" date="2020-08" db="EMBL/GenBank/DDBJ databases">
        <title>Sequencing the genomes of 1000 actinobacteria strains.</title>
        <authorList>
            <person name="Klenk H.-P."/>
        </authorList>
    </citation>
    <scope>NUCLEOTIDE SEQUENCE [LARGE SCALE GENOMIC DNA]</scope>
    <source>
        <strain evidence="1 2">DSM 45507</strain>
    </source>
</reference>
<dbReference type="GO" id="GO:0016853">
    <property type="term" value="F:isomerase activity"/>
    <property type="evidence" value="ECO:0007669"/>
    <property type="project" value="UniProtKB-KW"/>
</dbReference>
<evidence type="ECO:0000313" key="1">
    <source>
        <dbReference type="EMBL" id="MBB5781440.1"/>
    </source>
</evidence>
<dbReference type="Gene3D" id="3.10.450.50">
    <property type="match status" value="1"/>
</dbReference>
<dbReference type="RefSeq" id="WP_185074739.1">
    <property type="nucleotide sequence ID" value="NZ_JACHMB010000001.1"/>
</dbReference>
<keyword evidence="1" id="KW-0413">Isomerase</keyword>
<dbReference type="Pfam" id="PF07366">
    <property type="entry name" value="SnoaL"/>
    <property type="match status" value="1"/>
</dbReference>
<organism evidence="1 2">
    <name type="scientific">Nonomuraea jabiensis</name>
    <dbReference type="NCBI Taxonomy" id="882448"/>
    <lineage>
        <taxon>Bacteria</taxon>
        <taxon>Bacillati</taxon>
        <taxon>Actinomycetota</taxon>
        <taxon>Actinomycetes</taxon>
        <taxon>Streptosporangiales</taxon>
        <taxon>Streptosporangiaceae</taxon>
        <taxon>Nonomuraea</taxon>
    </lineage>
</organism>
<dbReference type="PANTHER" id="PTHR38436:SF1">
    <property type="entry name" value="ESTER CYCLASE"/>
    <property type="match status" value="1"/>
</dbReference>
<protein>
    <submittedName>
        <fullName evidence="1">Steroid delta-isomerase-like uncharacterized protein</fullName>
    </submittedName>
</protein>
<dbReference type="PANTHER" id="PTHR38436">
    <property type="entry name" value="POLYKETIDE CYCLASE SNOAL-LIKE DOMAIN"/>
    <property type="match status" value="1"/>
</dbReference>
<dbReference type="AlphaFoldDB" id="A0A7W9GCV0"/>
<proteinExistence type="predicted"/>
<dbReference type="Proteomes" id="UP000579153">
    <property type="component" value="Unassembled WGS sequence"/>
</dbReference>
<gene>
    <name evidence="1" type="ORF">HD596_008196</name>
</gene>
<keyword evidence="2" id="KW-1185">Reference proteome</keyword>
<dbReference type="GO" id="GO:0030638">
    <property type="term" value="P:polyketide metabolic process"/>
    <property type="evidence" value="ECO:0007669"/>
    <property type="project" value="InterPro"/>
</dbReference>
<comment type="caution">
    <text evidence="1">The sequence shown here is derived from an EMBL/GenBank/DDBJ whole genome shotgun (WGS) entry which is preliminary data.</text>
</comment>
<sequence length="134" mass="14740">MKDVIRRFYDEVLNAGDLDVADEIVGPGFAPRSGEVTGPEALKKTARYLRSALPDLRFDLEDLIAEGDRVASRWTLRGTHEGDFFGFPPTGRRLEVRACVFFRMENGKVAEIWPVIDSSSLTAARTNAGTAGPP</sequence>
<dbReference type="InterPro" id="IPR009959">
    <property type="entry name" value="Cyclase_SnoaL-like"/>
</dbReference>
<accession>A0A7W9GCV0</accession>
<dbReference type="SUPFAM" id="SSF54427">
    <property type="entry name" value="NTF2-like"/>
    <property type="match status" value="1"/>
</dbReference>
<evidence type="ECO:0000313" key="2">
    <source>
        <dbReference type="Proteomes" id="UP000579153"/>
    </source>
</evidence>
<name>A0A7W9GCV0_9ACTN</name>
<dbReference type="EMBL" id="JACHMB010000001">
    <property type="protein sequence ID" value="MBB5781440.1"/>
    <property type="molecule type" value="Genomic_DNA"/>
</dbReference>